<evidence type="ECO:0000313" key="3">
    <source>
        <dbReference type="Proteomes" id="UP001202479"/>
    </source>
</evidence>
<protein>
    <submittedName>
        <fullName evidence="2">Uncharacterized protein</fullName>
    </submittedName>
</protein>
<feature type="coiled-coil region" evidence="1">
    <location>
        <begin position="2"/>
        <end position="50"/>
    </location>
</feature>
<dbReference type="RefSeq" id="XP_049179980.1">
    <property type="nucleotide sequence ID" value="XM_049324284.1"/>
</dbReference>
<dbReference type="EMBL" id="JAHUZD010000106">
    <property type="protein sequence ID" value="KAI3404235.1"/>
    <property type="molecule type" value="Genomic_DNA"/>
</dbReference>
<reference evidence="2" key="1">
    <citation type="journal article" date="2022" name="DNA Res.">
        <title>Genome analysis of five recently described species of the CUG-Ser clade uncovers Candida theae as a new hybrid lineage with pathogenic potential in the Candida parapsilosis species complex.</title>
        <authorList>
            <person name="Mixao V."/>
            <person name="Del Olmo V."/>
            <person name="Hegedusova E."/>
            <person name="Saus E."/>
            <person name="Pryszcz L."/>
            <person name="Cillingova A."/>
            <person name="Nosek J."/>
            <person name="Gabaldon T."/>
        </authorList>
    </citation>
    <scope>NUCLEOTIDE SEQUENCE</scope>
    <source>
        <strain evidence="2">CBS 10844</strain>
    </source>
</reference>
<evidence type="ECO:0000313" key="2">
    <source>
        <dbReference type="EMBL" id="KAI3404235.1"/>
    </source>
</evidence>
<dbReference type="Proteomes" id="UP001202479">
    <property type="component" value="Unassembled WGS sequence"/>
</dbReference>
<evidence type="ECO:0000256" key="1">
    <source>
        <dbReference type="SAM" id="Coils"/>
    </source>
</evidence>
<accession>A0AAI9SX87</accession>
<keyword evidence="1" id="KW-0175">Coiled coil</keyword>
<proteinExistence type="predicted"/>
<comment type="caution">
    <text evidence="2">The sequence shown here is derived from an EMBL/GenBank/DDBJ whole genome shotgun (WGS) entry which is preliminary data.</text>
</comment>
<sequence length="118" mass="13712">MNQELEDDKLQLVQQCEDLKRELEIMYEDIARLSKEDNKISKELANLEKKTGEEGKVGVVVQEVGYGKRKNGPIVDWFPNGDAEIPIIKHSYFDVCIEKFFENTIDRHYRAKRDSGAH</sequence>
<dbReference type="AlphaFoldDB" id="A0AAI9SX87"/>
<gene>
    <name evidence="2" type="ORF">KGF56_002996</name>
</gene>
<keyword evidence="3" id="KW-1185">Reference proteome</keyword>
<name>A0AAI9SX87_9ASCO</name>
<dbReference type="GeneID" id="73380613"/>
<organism evidence="2 3">
    <name type="scientific">Candida oxycetoniae</name>
    <dbReference type="NCBI Taxonomy" id="497107"/>
    <lineage>
        <taxon>Eukaryota</taxon>
        <taxon>Fungi</taxon>
        <taxon>Dikarya</taxon>
        <taxon>Ascomycota</taxon>
        <taxon>Saccharomycotina</taxon>
        <taxon>Pichiomycetes</taxon>
        <taxon>Debaryomycetaceae</taxon>
        <taxon>Candida/Lodderomyces clade</taxon>
        <taxon>Candida</taxon>
    </lineage>
</organism>